<evidence type="ECO:0000313" key="2">
    <source>
        <dbReference type="Proteomes" id="UP000278085"/>
    </source>
</evidence>
<evidence type="ECO:0000313" key="1">
    <source>
        <dbReference type="EMBL" id="RSZ56153.1"/>
    </source>
</evidence>
<keyword evidence="2" id="KW-1185">Reference proteome</keyword>
<dbReference type="AlphaFoldDB" id="A0A430HF67"/>
<organism evidence="1 2">
    <name type="scientific">Massilia atriviolacea</name>
    <dbReference type="NCBI Taxonomy" id="2495579"/>
    <lineage>
        <taxon>Bacteria</taxon>
        <taxon>Pseudomonadati</taxon>
        <taxon>Pseudomonadota</taxon>
        <taxon>Betaproteobacteria</taxon>
        <taxon>Burkholderiales</taxon>
        <taxon>Oxalobacteraceae</taxon>
        <taxon>Telluria group</taxon>
        <taxon>Massilia</taxon>
    </lineage>
</organism>
<dbReference type="EMBL" id="RXLQ01000018">
    <property type="protein sequence ID" value="RSZ56153.1"/>
    <property type="molecule type" value="Genomic_DNA"/>
</dbReference>
<dbReference type="RefSeq" id="WP_126076998.1">
    <property type="nucleotide sequence ID" value="NZ_CP051166.1"/>
</dbReference>
<reference evidence="1 2" key="1">
    <citation type="submission" date="2018-12" db="EMBL/GenBank/DDBJ databases">
        <authorList>
            <person name="Yang E."/>
        </authorList>
    </citation>
    <scope>NUCLEOTIDE SEQUENCE [LARGE SCALE GENOMIC DNA]</scope>
    <source>
        <strain evidence="1 2">SOD</strain>
    </source>
</reference>
<protein>
    <submittedName>
        <fullName evidence="1">Uncharacterized protein</fullName>
    </submittedName>
</protein>
<name>A0A430HF67_9BURK</name>
<proteinExistence type="predicted"/>
<dbReference type="Proteomes" id="UP000278085">
    <property type="component" value="Unassembled WGS sequence"/>
</dbReference>
<accession>A0A430HF67</accession>
<gene>
    <name evidence="1" type="ORF">EJB06_26305</name>
</gene>
<comment type="caution">
    <text evidence="1">The sequence shown here is derived from an EMBL/GenBank/DDBJ whole genome shotgun (WGS) entry which is preliminary data.</text>
</comment>
<sequence>MASMIFGKANLVAGVEQQIGAAIPANQTAVANISFVNRGSVPVRIRLAFGSAIVAAEADWIAFDRVLLPNCEYEKTGCLLTEGEKIFVRSDLATVSVRAHALLEGA</sequence>